<dbReference type="GO" id="GO:0003989">
    <property type="term" value="F:acetyl-CoA carboxylase activity"/>
    <property type="evidence" value="ECO:0007669"/>
    <property type="project" value="InterPro"/>
</dbReference>
<organism evidence="2 3">
    <name type="scientific">Streptomyces venezuelae</name>
    <dbReference type="NCBI Taxonomy" id="54571"/>
    <lineage>
        <taxon>Bacteria</taxon>
        <taxon>Bacillati</taxon>
        <taxon>Actinomycetota</taxon>
        <taxon>Actinomycetes</taxon>
        <taxon>Kitasatosporales</taxon>
        <taxon>Streptomycetaceae</taxon>
        <taxon>Streptomyces</taxon>
    </lineage>
</organism>
<evidence type="ECO:0000313" key="2">
    <source>
        <dbReference type="EMBL" id="QES22515.1"/>
    </source>
</evidence>
<protein>
    <recommendedName>
        <fullName evidence="4">Acyl-CoA carboxylase subunit epsilon</fullName>
    </recommendedName>
</protein>
<feature type="region of interest" description="Disordered" evidence="1">
    <location>
        <begin position="1"/>
        <end position="30"/>
    </location>
</feature>
<feature type="compositionally biased region" description="Basic and acidic residues" evidence="1">
    <location>
        <begin position="50"/>
        <end position="64"/>
    </location>
</feature>
<evidence type="ECO:0008006" key="4">
    <source>
        <dbReference type="Google" id="ProtNLM"/>
    </source>
</evidence>
<accession>A0A5P2AWG9</accession>
<dbReference type="RefSeq" id="WP_150270800.1">
    <property type="nucleotide sequence ID" value="NZ_CP029194.1"/>
</dbReference>
<name>A0A5P2AWG9_STRVZ</name>
<dbReference type="GO" id="GO:0004658">
    <property type="term" value="F:propionyl-CoA carboxylase activity"/>
    <property type="evidence" value="ECO:0007669"/>
    <property type="project" value="InterPro"/>
</dbReference>
<reference evidence="2 3" key="1">
    <citation type="submission" date="2018-05" db="EMBL/GenBank/DDBJ databases">
        <title>Streptomyces venezuelae.</title>
        <authorList>
            <person name="Kim W."/>
            <person name="Lee N."/>
            <person name="Cho B.-K."/>
        </authorList>
    </citation>
    <scope>NUCLEOTIDE SEQUENCE [LARGE SCALE GENOMIC DNA]</scope>
    <source>
        <strain evidence="2 3">ATCC 15068</strain>
    </source>
</reference>
<gene>
    <name evidence="2" type="ORF">DEJ46_28270</name>
</gene>
<dbReference type="EMBL" id="CP029194">
    <property type="protein sequence ID" value="QES22515.1"/>
    <property type="molecule type" value="Genomic_DNA"/>
</dbReference>
<dbReference type="InterPro" id="IPR032716">
    <property type="entry name" value="ACC_epsilon"/>
</dbReference>
<sequence length="85" mass="9074">MSVTSTPFPLPPHPADSTATPVRPLRILSGNPTPEEVAAVTAALLATLHREPPRAASARTDRTARWSRSHSSQAAGSWRSVPRGR</sequence>
<proteinExistence type="predicted"/>
<dbReference type="Proteomes" id="UP000324106">
    <property type="component" value="Chromosome"/>
</dbReference>
<dbReference type="Pfam" id="PF13822">
    <property type="entry name" value="ACC_epsilon"/>
    <property type="match status" value="1"/>
</dbReference>
<evidence type="ECO:0000256" key="1">
    <source>
        <dbReference type="SAM" id="MobiDB-lite"/>
    </source>
</evidence>
<dbReference type="OrthoDB" id="4334363at2"/>
<feature type="region of interest" description="Disordered" evidence="1">
    <location>
        <begin position="50"/>
        <end position="85"/>
    </location>
</feature>
<dbReference type="AlphaFoldDB" id="A0A5P2AWG9"/>
<evidence type="ECO:0000313" key="3">
    <source>
        <dbReference type="Proteomes" id="UP000324106"/>
    </source>
</evidence>